<reference evidence="2" key="1">
    <citation type="submission" date="2016-10" db="EMBL/GenBank/DDBJ databases">
        <authorList>
            <person name="Varghese N."/>
            <person name="Submissions S."/>
        </authorList>
    </citation>
    <scope>NUCLEOTIDE SEQUENCE [LARGE SCALE GENOMIC DNA]</scope>
    <source>
        <strain evidence="2">DSM 18579</strain>
    </source>
</reference>
<keyword evidence="2" id="KW-1185">Reference proteome</keyword>
<dbReference type="AlphaFoldDB" id="A0A1I0BGU8"/>
<evidence type="ECO:0000313" key="2">
    <source>
        <dbReference type="Proteomes" id="UP000242642"/>
    </source>
</evidence>
<evidence type="ECO:0000313" key="1">
    <source>
        <dbReference type="EMBL" id="SET06112.1"/>
    </source>
</evidence>
<dbReference type="Proteomes" id="UP000242642">
    <property type="component" value="Unassembled WGS sequence"/>
</dbReference>
<name>A0A1I0BGU8_9GAMM</name>
<gene>
    <name evidence="1" type="ORF">SAMN02583745_01250</name>
</gene>
<sequence>MICGSRQIKIYGDIIESDTDKIDANISVIMSNVLDSNASLKEINTSIKLYCVNCGYEFAFNAEVIDLWIKNNSEL</sequence>
<proteinExistence type="predicted"/>
<organism evidence="1 2">
    <name type="scientific">Thorsellia anophelis DSM 18579</name>
    <dbReference type="NCBI Taxonomy" id="1123402"/>
    <lineage>
        <taxon>Bacteria</taxon>
        <taxon>Pseudomonadati</taxon>
        <taxon>Pseudomonadota</taxon>
        <taxon>Gammaproteobacteria</taxon>
        <taxon>Enterobacterales</taxon>
        <taxon>Thorselliaceae</taxon>
        <taxon>Thorsellia</taxon>
    </lineage>
</organism>
<dbReference type="EMBL" id="FOHV01000008">
    <property type="protein sequence ID" value="SET06112.1"/>
    <property type="molecule type" value="Genomic_DNA"/>
</dbReference>
<protein>
    <submittedName>
        <fullName evidence="1">Uncharacterized protein</fullName>
    </submittedName>
</protein>
<accession>A0A1I0BGU8</accession>